<reference evidence="3" key="1">
    <citation type="submission" date="2025-08" db="UniProtKB">
        <authorList>
            <consortium name="Ensembl"/>
        </authorList>
    </citation>
    <scope>IDENTIFICATION</scope>
</reference>
<feature type="region of interest" description="Disordered" evidence="1">
    <location>
        <begin position="320"/>
        <end position="344"/>
    </location>
</feature>
<dbReference type="Gene3D" id="3.30.710.10">
    <property type="entry name" value="Potassium Channel Kv1.1, Chain A"/>
    <property type="match status" value="1"/>
</dbReference>
<evidence type="ECO:0000259" key="2">
    <source>
        <dbReference type="PROSITE" id="PS50097"/>
    </source>
</evidence>
<dbReference type="GO" id="GO:0005829">
    <property type="term" value="C:cytosol"/>
    <property type="evidence" value="ECO:0007669"/>
    <property type="project" value="TreeGrafter"/>
</dbReference>
<dbReference type="InterPro" id="IPR016024">
    <property type="entry name" value="ARM-type_fold"/>
</dbReference>
<dbReference type="GO" id="GO:0009653">
    <property type="term" value="P:anatomical structure morphogenesis"/>
    <property type="evidence" value="ECO:0007669"/>
    <property type="project" value="TreeGrafter"/>
</dbReference>
<dbReference type="PROSITE" id="PS50097">
    <property type="entry name" value="BTB"/>
    <property type="match status" value="1"/>
</dbReference>
<dbReference type="InterPro" id="IPR011989">
    <property type="entry name" value="ARM-like"/>
</dbReference>
<organism evidence="3 4">
    <name type="scientific">Periophthalmus magnuspinnatus</name>
    <dbReference type="NCBI Taxonomy" id="409849"/>
    <lineage>
        <taxon>Eukaryota</taxon>
        <taxon>Metazoa</taxon>
        <taxon>Chordata</taxon>
        <taxon>Craniata</taxon>
        <taxon>Vertebrata</taxon>
        <taxon>Euteleostomi</taxon>
        <taxon>Actinopterygii</taxon>
        <taxon>Neopterygii</taxon>
        <taxon>Teleostei</taxon>
        <taxon>Neoteleostei</taxon>
        <taxon>Acanthomorphata</taxon>
        <taxon>Gobiaria</taxon>
        <taxon>Gobiiformes</taxon>
        <taxon>Gobioidei</taxon>
        <taxon>Gobiidae</taxon>
        <taxon>Oxudercinae</taxon>
        <taxon>Periophthalmus</taxon>
    </lineage>
</organism>
<dbReference type="PANTHER" id="PTHR23312">
    <property type="entry name" value="ARMC5 ARMADILLO REPEAT-CONTAINING -RELATED"/>
    <property type="match status" value="1"/>
</dbReference>
<name>A0A3B3ZU02_9GOBI</name>
<dbReference type="SUPFAM" id="SSF48371">
    <property type="entry name" value="ARM repeat"/>
    <property type="match status" value="1"/>
</dbReference>
<feature type="region of interest" description="Disordered" evidence="1">
    <location>
        <begin position="740"/>
        <end position="766"/>
    </location>
</feature>
<evidence type="ECO:0000256" key="1">
    <source>
        <dbReference type="SAM" id="MobiDB-lite"/>
    </source>
</evidence>
<sequence length="842" mass="91839">SRKTLDLALSILGNCCTERETLDIMRRQVALMSIQNRAARVLGNLATDPESSALIHAAGEGGPGFECAQSAARALLYLCDTPAHRLSLLLQGAFTSLAPLLSPDLPFGLRHSALRALHELTRGCGLECARQVVRSGVLPQLGALASKDKEEEVEEEEEKTMEELALKTLANVCAQGCLRPLVGSLGVIRRFCEEVKKDALKSSVFFKALCLCCKEAVNRAKVKDCGGLELITGFITTHQDHPLSRMAIWACVDFVFDEVAMETLQEAGLVAALVEWLVRLCKGSQLPPGDVARDCMDSFDFPPPEEKKEALCSNSFLSLSSPKTPVSPSKFKLGSPQRRKERDRGSILKFPIETPPSVTRPASYHPYHPEPWTPESPILLLLSRFSHVSDPSAVLVNSTVMSGLLLYLTSHPDPSARCFRLLLRLSENPNCLQALVRSGAAAMMHYQLCRRGVEGQGTRGEEEDKEKDDLLSNLQLQSEGAFGAGVLSHLLLTGSESDRLHSALCLPLNKALLKKLLLDGGGLQFALQPLGGDTEDDSPKCPLLYLPLLAGCLTALTSGLNPFSQSSFSQTNLDFAQISSPPIKKPRLAPPSCPYLTATFDLSFLLDSGETLSANRNAVSGEDSSSEYFQALLNGGFDEASSKDAIPIRDISAAMLAPALHHLHGCRFIATAIDKCHTLDSLVSSEMSENDKRFEETDLGRAMIGACRFLVTDLQKELEEVCIGLLTSGLDHLEKDKSEISHSEINASPDSKPQKRKCTNKTSPNRQADSWILNRLPQMYWFSQRYSYSNLGRACLSVLMVAPFSQAQVAEGLRSLVQEADCVQTLKMDLVRLVTEVLSCKG</sequence>
<evidence type="ECO:0000313" key="4">
    <source>
        <dbReference type="Proteomes" id="UP000261520"/>
    </source>
</evidence>
<dbReference type="InterPro" id="IPR000210">
    <property type="entry name" value="BTB/POZ_dom"/>
</dbReference>
<dbReference type="PANTHER" id="PTHR23312:SF8">
    <property type="entry name" value="ARMADILLO REPEAT-CONTAINING PROTEIN 5"/>
    <property type="match status" value="1"/>
</dbReference>
<dbReference type="AlphaFoldDB" id="A0A3B3ZU02"/>
<dbReference type="InterPro" id="IPR055445">
    <property type="entry name" value="ARM_ARMC5"/>
</dbReference>
<proteinExistence type="predicted"/>
<accession>A0A3B3ZU02</accession>
<dbReference type="Proteomes" id="UP000261520">
    <property type="component" value="Unplaced"/>
</dbReference>
<dbReference type="Pfam" id="PF24768">
    <property type="entry name" value="ARM_ARMC5"/>
    <property type="match status" value="1"/>
</dbReference>
<evidence type="ECO:0000313" key="3">
    <source>
        <dbReference type="Ensembl" id="ENSPMGP00000008187.1"/>
    </source>
</evidence>
<reference evidence="3" key="2">
    <citation type="submission" date="2025-09" db="UniProtKB">
        <authorList>
            <consortium name="Ensembl"/>
        </authorList>
    </citation>
    <scope>IDENTIFICATION</scope>
</reference>
<feature type="domain" description="BTB" evidence="2">
    <location>
        <begin position="600"/>
        <end position="672"/>
    </location>
</feature>
<protein>
    <recommendedName>
        <fullName evidence="2">BTB domain-containing protein</fullName>
    </recommendedName>
</protein>
<dbReference type="Gene3D" id="1.25.10.10">
    <property type="entry name" value="Leucine-rich Repeat Variant"/>
    <property type="match status" value="1"/>
</dbReference>
<dbReference type="STRING" id="409849.ENSPMGP00000008187"/>
<keyword evidence="4" id="KW-1185">Reference proteome</keyword>
<dbReference type="Ensembl" id="ENSPMGT00000008713.1">
    <property type="protein sequence ID" value="ENSPMGP00000008187.1"/>
    <property type="gene ID" value="ENSPMGG00000006781.1"/>
</dbReference>
<dbReference type="InterPro" id="IPR011333">
    <property type="entry name" value="SKP1/BTB/POZ_sf"/>
</dbReference>